<dbReference type="InterPro" id="IPR011527">
    <property type="entry name" value="ABC1_TM_dom"/>
</dbReference>
<dbReference type="Gene3D" id="1.20.1560.10">
    <property type="entry name" value="ABC transporter type 1, transmembrane domain"/>
    <property type="match status" value="1"/>
</dbReference>
<dbReference type="InterPro" id="IPR003593">
    <property type="entry name" value="AAA+_ATPase"/>
</dbReference>
<comment type="caution">
    <text evidence="12">The sequence shown here is derived from an EMBL/GenBank/DDBJ whole genome shotgun (WGS) entry which is preliminary data.</text>
</comment>
<dbReference type="PANTHER" id="PTHR43394">
    <property type="entry name" value="ATP-DEPENDENT PERMEASE MDL1, MITOCHONDRIAL"/>
    <property type="match status" value="1"/>
</dbReference>
<organism evidence="12 13">
    <name type="scientific">Candidatus Blautia merdavium</name>
    <dbReference type="NCBI Taxonomy" id="2838494"/>
    <lineage>
        <taxon>Bacteria</taxon>
        <taxon>Bacillati</taxon>
        <taxon>Bacillota</taxon>
        <taxon>Clostridia</taxon>
        <taxon>Lachnospirales</taxon>
        <taxon>Lachnospiraceae</taxon>
        <taxon>Blautia</taxon>
    </lineage>
</organism>
<accession>A0A9D2PNX2</accession>
<dbReference type="FunFam" id="3.40.50.300:FF:000221">
    <property type="entry name" value="Multidrug ABC transporter ATP-binding protein"/>
    <property type="match status" value="1"/>
</dbReference>
<keyword evidence="7 9" id="KW-1133">Transmembrane helix</keyword>
<evidence type="ECO:0000256" key="9">
    <source>
        <dbReference type="SAM" id="Phobius"/>
    </source>
</evidence>
<feature type="domain" description="ABC transmembrane type-1" evidence="11">
    <location>
        <begin position="22"/>
        <end position="304"/>
    </location>
</feature>
<evidence type="ECO:0000256" key="5">
    <source>
        <dbReference type="ARBA" id="ARBA00022741"/>
    </source>
</evidence>
<evidence type="ECO:0000259" key="11">
    <source>
        <dbReference type="PROSITE" id="PS50929"/>
    </source>
</evidence>
<dbReference type="Gene3D" id="3.40.50.300">
    <property type="entry name" value="P-loop containing nucleotide triphosphate hydrolases"/>
    <property type="match status" value="1"/>
</dbReference>
<dbReference type="Pfam" id="PF00005">
    <property type="entry name" value="ABC_tran"/>
    <property type="match status" value="1"/>
</dbReference>
<dbReference type="InterPro" id="IPR036640">
    <property type="entry name" value="ABC1_TM_sf"/>
</dbReference>
<evidence type="ECO:0000313" key="13">
    <source>
        <dbReference type="Proteomes" id="UP000823886"/>
    </source>
</evidence>
<dbReference type="EMBL" id="DWVZ01000138">
    <property type="protein sequence ID" value="HJC63946.1"/>
    <property type="molecule type" value="Genomic_DNA"/>
</dbReference>
<dbReference type="SMART" id="SM00382">
    <property type="entry name" value="AAA"/>
    <property type="match status" value="1"/>
</dbReference>
<keyword evidence="6 12" id="KW-0067">ATP-binding</keyword>
<dbReference type="SUPFAM" id="SSF90123">
    <property type="entry name" value="ABC transporter transmembrane region"/>
    <property type="match status" value="1"/>
</dbReference>
<dbReference type="PANTHER" id="PTHR43394:SF1">
    <property type="entry name" value="ATP-BINDING CASSETTE SUB-FAMILY B MEMBER 10, MITOCHONDRIAL"/>
    <property type="match status" value="1"/>
</dbReference>
<dbReference type="PROSITE" id="PS50929">
    <property type="entry name" value="ABC_TM1F"/>
    <property type="match status" value="1"/>
</dbReference>
<dbReference type="PROSITE" id="PS00211">
    <property type="entry name" value="ABC_TRANSPORTER_1"/>
    <property type="match status" value="1"/>
</dbReference>
<dbReference type="InterPro" id="IPR017871">
    <property type="entry name" value="ABC_transporter-like_CS"/>
</dbReference>
<dbReference type="SUPFAM" id="SSF52540">
    <property type="entry name" value="P-loop containing nucleoside triphosphate hydrolases"/>
    <property type="match status" value="1"/>
</dbReference>
<gene>
    <name evidence="12" type="ORF">H9753_10080</name>
</gene>
<reference evidence="12" key="1">
    <citation type="journal article" date="2021" name="PeerJ">
        <title>Extensive microbial diversity within the chicken gut microbiome revealed by metagenomics and culture.</title>
        <authorList>
            <person name="Gilroy R."/>
            <person name="Ravi A."/>
            <person name="Getino M."/>
            <person name="Pursley I."/>
            <person name="Horton D.L."/>
            <person name="Alikhan N.F."/>
            <person name="Baker D."/>
            <person name="Gharbi K."/>
            <person name="Hall N."/>
            <person name="Watson M."/>
            <person name="Adriaenssens E.M."/>
            <person name="Foster-Nyarko E."/>
            <person name="Jarju S."/>
            <person name="Secka A."/>
            <person name="Antonio M."/>
            <person name="Oren A."/>
            <person name="Chaudhuri R.R."/>
            <person name="La Ragione R."/>
            <person name="Hildebrand F."/>
            <person name="Pallen M.J."/>
        </authorList>
    </citation>
    <scope>NUCLEOTIDE SEQUENCE</scope>
    <source>
        <strain evidence="12">ChiBcec2-3848</strain>
    </source>
</reference>
<dbReference type="GO" id="GO:0016887">
    <property type="term" value="F:ATP hydrolysis activity"/>
    <property type="evidence" value="ECO:0007669"/>
    <property type="project" value="InterPro"/>
</dbReference>
<evidence type="ECO:0000256" key="1">
    <source>
        <dbReference type="ARBA" id="ARBA00004651"/>
    </source>
</evidence>
<evidence type="ECO:0000256" key="3">
    <source>
        <dbReference type="ARBA" id="ARBA00022475"/>
    </source>
</evidence>
<dbReference type="PROSITE" id="PS50893">
    <property type="entry name" value="ABC_TRANSPORTER_2"/>
    <property type="match status" value="1"/>
</dbReference>
<feature type="transmembrane region" description="Helical" evidence="9">
    <location>
        <begin position="275"/>
        <end position="296"/>
    </location>
</feature>
<sequence length="576" mass="63276">MQRKNTLSVLTLMKEERGRLSAGIFLAILCSALSFVPYFVIYQMILSLIRQTLSFSNALFWAMVAVVAAVLQNVLLSCATICTHTAAFNTMHRLKLRVLEHLSRLNLGFFHDHAPGRLKGALFDDIGRLEDFIAHNTIELAQAIVVPVLLFLLLLFLQPVMALCMLIPAVLGIALPMAMMRRYPDLTNEYAKTMSELSGSVNEFVSCMPIIKMYGLTAEKFKKYSSAALAYTGCLKKMAGCSCRPIAITIVILDSGILFTLPIGGLLYLNGGLTAEVFLLFILLTMCFYSAFFSLLNIMMGHMELESGLASIKEILNTQPICGGDKKLPKTGSYEVRFDDVCFGYDRDRQALSHVSLTLNPGTLTAFVGPSGAGKTTAAQLIGRYWDTDSGTISIGGVPLQDIDSESLMDLTAFVFQDVFLMEDTLFENIRMGSNATEEQVIAAAKAAQIDDFICTLPQGYQTRIGDKGVKLSGGQQQRIAIARAILKDAPIVIFDEATSYSDIENEHKIQLALQSLLKGKTTIMIAHRLHTIRNADNIVVFDAGQIVEQGRHEDLVAAGGIYSHMWKAYLGKEAV</sequence>
<evidence type="ECO:0000256" key="4">
    <source>
        <dbReference type="ARBA" id="ARBA00022692"/>
    </source>
</evidence>
<dbReference type="InterPro" id="IPR039421">
    <property type="entry name" value="Type_1_exporter"/>
</dbReference>
<evidence type="ECO:0000256" key="7">
    <source>
        <dbReference type="ARBA" id="ARBA00022989"/>
    </source>
</evidence>
<dbReference type="GO" id="GO:0005524">
    <property type="term" value="F:ATP binding"/>
    <property type="evidence" value="ECO:0007669"/>
    <property type="project" value="UniProtKB-KW"/>
</dbReference>
<name>A0A9D2PNX2_9FIRM</name>
<dbReference type="Pfam" id="PF00664">
    <property type="entry name" value="ABC_membrane"/>
    <property type="match status" value="1"/>
</dbReference>
<protein>
    <submittedName>
        <fullName evidence="12">ABC transporter ATP-binding protein/permease</fullName>
    </submittedName>
</protein>
<feature type="transmembrane region" description="Helical" evidence="9">
    <location>
        <begin position="20"/>
        <end position="40"/>
    </location>
</feature>
<feature type="transmembrane region" description="Helical" evidence="9">
    <location>
        <begin position="60"/>
        <end position="87"/>
    </location>
</feature>
<keyword evidence="5" id="KW-0547">Nucleotide-binding</keyword>
<evidence type="ECO:0000256" key="2">
    <source>
        <dbReference type="ARBA" id="ARBA00022448"/>
    </source>
</evidence>
<keyword evidence="4 9" id="KW-0812">Transmembrane</keyword>
<feature type="domain" description="ABC transporter" evidence="10">
    <location>
        <begin position="336"/>
        <end position="569"/>
    </location>
</feature>
<keyword evidence="3" id="KW-1003">Cell membrane</keyword>
<evidence type="ECO:0000256" key="8">
    <source>
        <dbReference type="ARBA" id="ARBA00023136"/>
    </source>
</evidence>
<dbReference type="AlphaFoldDB" id="A0A9D2PNX2"/>
<reference evidence="12" key="2">
    <citation type="submission" date="2021-04" db="EMBL/GenBank/DDBJ databases">
        <authorList>
            <person name="Gilroy R."/>
        </authorList>
    </citation>
    <scope>NUCLEOTIDE SEQUENCE</scope>
    <source>
        <strain evidence="12">ChiBcec2-3848</strain>
    </source>
</reference>
<evidence type="ECO:0000259" key="10">
    <source>
        <dbReference type="PROSITE" id="PS50893"/>
    </source>
</evidence>
<evidence type="ECO:0000313" key="12">
    <source>
        <dbReference type="EMBL" id="HJC63946.1"/>
    </source>
</evidence>
<keyword evidence="2" id="KW-0813">Transport</keyword>
<proteinExistence type="predicted"/>
<dbReference type="InterPro" id="IPR003439">
    <property type="entry name" value="ABC_transporter-like_ATP-bd"/>
</dbReference>
<evidence type="ECO:0000256" key="6">
    <source>
        <dbReference type="ARBA" id="ARBA00022840"/>
    </source>
</evidence>
<dbReference type="GO" id="GO:0005886">
    <property type="term" value="C:plasma membrane"/>
    <property type="evidence" value="ECO:0007669"/>
    <property type="project" value="UniProtKB-SubCell"/>
</dbReference>
<dbReference type="Proteomes" id="UP000823886">
    <property type="component" value="Unassembled WGS sequence"/>
</dbReference>
<comment type="subcellular location">
    <subcellularLocation>
        <location evidence="1">Cell membrane</location>
        <topology evidence="1">Multi-pass membrane protein</topology>
    </subcellularLocation>
</comment>
<dbReference type="InterPro" id="IPR027417">
    <property type="entry name" value="P-loop_NTPase"/>
</dbReference>
<keyword evidence="8 9" id="KW-0472">Membrane</keyword>
<feature type="transmembrane region" description="Helical" evidence="9">
    <location>
        <begin position="246"/>
        <end position="269"/>
    </location>
</feature>
<dbReference type="GO" id="GO:0015421">
    <property type="term" value="F:ABC-type oligopeptide transporter activity"/>
    <property type="evidence" value="ECO:0007669"/>
    <property type="project" value="TreeGrafter"/>
</dbReference>